<feature type="domain" description="Terminase large subunit gp17-like C-terminal" evidence="4">
    <location>
        <begin position="413"/>
        <end position="571"/>
    </location>
</feature>
<dbReference type="Proteomes" id="UP000189966">
    <property type="component" value="Unassembled WGS sequence"/>
</dbReference>
<evidence type="ECO:0000256" key="1">
    <source>
        <dbReference type="ARBA" id="ARBA00022612"/>
    </source>
</evidence>
<organism evidence="5 6">
    <name type="scientific">Photobacterium piscicola</name>
    <dbReference type="NCBI Taxonomy" id="1378299"/>
    <lineage>
        <taxon>Bacteria</taxon>
        <taxon>Pseudomonadati</taxon>
        <taxon>Pseudomonadota</taxon>
        <taxon>Gammaproteobacteria</taxon>
        <taxon>Vibrionales</taxon>
        <taxon>Vibrionaceae</taxon>
        <taxon>Photobacterium</taxon>
    </lineage>
</organism>
<dbReference type="InterPro" id="IPR010332">
    <property type="entry name" value="ATPase_terminase-su_N"/>
</dbReference>
<dbReference type="RefSeq" id="WP_080156237.1">
    <property type="nucleotide sequence ID" value="NZ_FUZI01000001.1"/>
</dbReference>
<evidence type="ECO:0000313" key="5">
    <source>
        <dbReference type="EMBL" id="SKC31455.1"/>
    </source>
</evidence>
<reference evidence="5 6" key="1">
    <citation type="submission" date="2017-02" db="EMBL/GenBank/DDBJ databases">
        <authorList>
            <person name="Peterson S.W."/>
        </authorList>
    </citation>
    <scope>NUCLEOTIDE SEQUENCE [LARGE SCALE GENOMIC DNA]</scope>
    <source>
        <strain evidence="6">type strain: NCCB 100098</strain>
    </source>
</reference>
<sequence>MAYSIEIKEAAKRLYLKLLTPKEIAAELRLNSSRIIYHWADKHGWRDLLREEQADEAIARRYALLVGLPEKNDMQLKEMSLLMDHQLKLKKLRGQSLYSDNEQDNNHPPVSSPRPNKEKKKKTKPTPNDVSQLTAADFTEWNDSLFAYQQVMRANLGERIRNILKSRQIGATYYFAGEAFENAVLTGDNQIFLSASKAQAEVFRRYIISMAKTFFDIELSGNPMVLKTAHGNAELHFLSTNSNTAQSYHGHVYIDEYFWIPQFKKLNKLASAMATHTKWRKTYFSTPSTKAHPAYGFWTGDEWRQGRKARETIEFPSFEAMQKGIRCPDRQWRYIVTIEDAVNGGCTLFDIDELRDEYNKSDFQNLFMCIFVDDSHSVFSFSKLEQAMVDASHWKDFKPTAARPFGNREVWLGYDPSRTRDNASLVAIAPPILAPEKFRLLEKFSWRGLNFKYQVNEIKKLFQRYNVTHIGVDITGIGAGVYELLQEAFPRETMPIHYSVEAKNRLVMKMIDVIEDNRLAFDAEHKDVLMSFMAITRTATGSGNAMTFKASRDAATGHADVFFAIAHAIAKEPLNQKQRKSTWTVTQ</sequence>
<evidence type="ECO:0000259" key="4">
    <source>
        <dbReference type="Pfam" id="PF17289"/>
    </source>
</evidence>
<dbReference type="Pfam" id="PF06056">
    <property type="entry name" value="Terminase_5"/>
    <property type="match status" value="1"/>
</dbReference>
<dbReference type="Pfam" id="PF17289">
    <property type="entry name" value="Terminase_6C"/>
    <property type="match status" value="1"/>
</dbReference>
<dbReference type="InterPro" id="IPR035421">
    <property type="entry name" value="Terminase_6C"/>
</dbReference>
<dbReference type="Pfam" id="PF03237">
    <property type="entry name" value="Terminase_6N"/>
    <property type="match status" value="1"/>
</dbReference>
<dbReference type="Gene3D" id="3.30.420.240">
    <property type="match status" value="1"/>
</dbReference>
<protein>
    <submittedName>
        <fullName evidence="5">Terminase-like family protein</fullName>
    </submittedName>
</protein>
<feature type="region of interest" description="Disordered" evidence="2">
    <location>
        <begin position="98"/>
        <end position="130"/>
    </location>
</feature>
<gene>
    <name evidence="5" type="ORF">CZ809_00933</name>
</gene>
<proteinExistence type="predicted"/>
<feature type="domain" description="Terminase ATPase subunit N-terminal" evidence="3">
    <location>
        <begin position="6"/>
        <end position="62"/>
    </location>
</feature>
<dbReference type="AlphaFoldDB" id="A0A1T5HXG6"/>
<accession>A0A1T5HXG6</accession>
<dbReference type="OrthoDB" id="8553810at2"/>
<dbReference type="Gene3D" id="3.40.50.300">
    <property type="entry name" value="P-loop containing nucleotide triphosphate hydrolases"/>
    <property type="match status" value="1"/>
</dbReference>
<name>A0A1T5HXG6_9GAMM</name>
<keyword evidence="1" id="KW-1188">Viral release from host cell</keyword>
<evidence type="ECO:0000259" key="3">
    <source>
        <dbReference type="Pfam" id="PF06056"/>
    </source>
</evidence>
<evidence type="ECO:0000256" key="2">
    <source>
        <dbReference type="SAM" id="MobiDB-lite"/>
    </source>
</evidence>
<dbReference type="EMBL" id="FUZI01000001">
    <property type="protein sequence ID" value="SKC31455.1"/>
    <property type="molecule type" value="Genomic_DNA"/>
</dbReference>
<evidence type="ECO:0000313" key="6">
    <source>
        <dbReference type="Proteomes" id="UP000189966"/>
    </source>
</evidence>
<dbReference type="InterPro" id="IPR027417">
    <property type="entry name" value="P-loop_NTPase"/>
</dbReference>